<dbReference type="Proteomes" id="UP000093111">
    <property type="component" value="Unassembled WGS sequence"/>
</dbReference>
<sequence>MTMSKATDERLNKLLALGSRIESEERRKKQEIELAKTRKAERRQWVEENWVQTFRPKIESAIDVLNQKLQMADMPRMRLTEPAPGTSSKVEMEISSDVSGRSIRSAVSLTEDHIQFQHYRRSSAQSVSVGHNVISLNDFTTDKVNEVLIDVLDAFTRDFPK</sequence>
<evidence type="ECO:0000313" key="2">
    <source>
        <dbReference type="Proteomes" id="UP000093111"/>
    </source>
</evidence>
<accession>A0A1C7P649</accession>
<organism evidence="1 2">
    <name type="scientific">Pararhizobium polonicum</name>
    <dbReference type="NCBI Taxonomy" id="1612624"/>
    <lineage>
        <taxon>Bacteria</taxon>
        <taxon>Pseudomonadati</taxon>
        <taxon>Pseudomonadota</taxon>
        <taxon>Alphaproteobacteria</taxon>
        <taxon>Hyphomicrobiales</taxon>
        <taxon>Rhizobiaceae</taxon>
        <taxon>Rhizobium/Agrobacterium group</taxon>
        <taxon>Pararhizobium</taxon>
    </lineage>
</organism>
<protein>
    <submittedName>
        <fullName evidence="1">Uncharacterized protein</fullName>
    </submittedName>
</protein>
<dbReference type="EMBL" id="LGLV01000004">
    <property type="protein sequence ID" value="OBZ96752.1"/>
    <property type="molecule type" value="Genomic_DNA"/>
</dbReference>
<dbReference type="AlphaFoldDB" id="A0A1C7P649"/>
<evidence type="ECO:0000313" key="1">
    <source>
        <dbReference type="EMBL" id="OBZ96752.1"/>
    </source>
</evidence>
<reference evidence="1 2" key="1">
    <citation type="journal article" date="2016" name="Syst. Appl. Microbiol.">
        <title>Pararhizobium polonicum sp. nov. isolated from tumors on stone fruit rootstocks.</title>
        <authorList>
            <person name="Pulawska J."/>
            <person name="Kuzmanovic N."/>
            <person name="Willems A."/>
            <person name="Pothier J.F."/>
        </authorList>
    </citation>
    <scope>NUCLEOTIDE SEQUENCE [LARGE SCALE GENOMIC DNA]</scope>
    <source>
        <strain evidence="1 2">F5.1</strain>
    </source>
</reference>
<dbReference type="PATRIC" id="fig|1612624.7.peg.655"/>
<name>A0A1C7P649_9HYPH</name>
<comment type="caution">
    <text evidence="1">The sequence shown here is derived from an EMBL/GenBank/DDBJ whole genome shotgun (WGS) entry which is preliminary data.</text>
</comment>
<proteinExistence type="predicted"/>
<gene>
    <name evidence="1" type="ORF">ADU59_03160</name>
</gene>
<keyword evidence="2" id="KW-1185">Reference proteome</keyword>